<feature type="domain" description="Extradiol ring-cleavage dioxygenase class III enzyme subunit B" evidence="1">
    <location>
        <begin position="8"/>
        <end position="263"/>
    </location>
</feature>
<evidence type="ECO:0000313" key="2">
    <source>
        <dbReference type="EMBL" id="SDC15729.1"/>
    </source>
</evidence>
<name>A0A1G6JAN7_9ACTN</name>
<evidence type="ECO:0000313" key="3">
    <source>
        <dbReference type="Proteomes" id="UP000199034"/>
    </source>
</evidence>
<dbReference type="SUPFAM" id="SSF53213">
    <property type="entry name" value="LigB-like"/>
    <property type="match status" value="1"/>
</dbReference>
<dbReference type="RefSeq" id="WP_090850257.1">
    <property type="nucleotide sequence ID" value="NZ_FMZM01000001.1"/>
</dbReference>
<dbReference type="GO" id="GO:0016702">
    <property type="term" value="F:oxidoreductase activity, acting on single donors with incorporation of molecular oxygen, incorporation of two atoms of oxygen"/>
    <property type="evidence" value="ECO:0007669"/>
    <property type="project" value="UniProtKB-ARBA"/>
</dbReference>
<organism evidence="2 3">
    <name type="scientific">Nocardioides lianchengensis</name>
    <dbReference type="NCBI Taxonomy" id="1045774"/>
    <lineage>
        <taxon>Bacteria</taxon>
        <taxon>Bacillati</taxon>
        <taxon>Actinomycetota</taxon>
        <taxon>Actinomycetes</taxon>
        <taxon>Propionibacteriales</taxon>
        <taxon>Nocardioidaceae</taxon>
        <taxon>Nocardioides</taxon>
    </lineage>
</organism>
<dbReference type="AlphaFoldDB" id="A0A1G6JAN7"/>
<dbReference type="STRING" id="1045774.SAMN05421872_101423"/>
<keyword evidence="3" id="KW-1185">Reference proteome</keyword>
<accession>A0A1G6JAN7</accession>
<evidence type="ECO:0000259" key="1">
    <source>
        <dbReference type="Pfam" id="PF02900"/>
    </source>
</evidence>
<dbReference type="Proteomes" id="UP000199034">
    <property type="component" value="Unassembled WGS sequence"/>
</dbReference>
<proteinExistence type="predicted"/>
<reference evidence="2 3" key="1">
    <citation type="submission" date="2016-10" db="EMBL/GenBank/DDBJ databases">
        <authorList>
            <person name="de Groot N.N."/>
        </authorList>
    </citation>
    <scope>NUCLEOTIDE SEQUENCE [LARGE SCALE GENOMIC DNA]</scope>
    <source>
        <strain evidence="2 3">CGMCC 4.6858</strain>
    </source>
</reference>
<dbReference type="OrthoDB" id="8673673at2"/>
<dbReference type="GO" id="GO:0008198">
    <property type="term" value="F:ferrous iron binding"/>
    <property type="evidence" value="ECO:0007669"/>
    <property type="project" value="InterPro"/>
</dbReference>
<keyword evidence="2" id="KW-0560">Oxidoreductase</keyword>
<dbReference type="Pfam" id="PF02900">
    <property type="entry name" value="LigB"/>
    <property type="match status" value="1"/>
</dbReference>
<dbReference type="EMBL" id="FMZM01000001">
    <property type="protein sequence ID" value="SDC15729.1"/>
    <property type="molecule type" value="Genomic_DNA"/>
</dbReference>
<gene>
    <name evidence="2" type="ORF">SAMN05421872_101423</name>
</gene>
<sequence length="298" mass="33521">MAKLVAILATTHHPFFYRTSQLPPEEAPPFAAEWVRKVEAYRETLTRARPDVLVMVGSDHFHQLWLDNMPQFLIGKAPFYDGNWENEMREFGLPKLLFKGDEELSAYMLREGIDKGFDLAFSNELRVDHSITCPIFTVRPQNDLPIVPIYTNIFAPPLPRPERFVQLGRTIREIIDAWPSHLRVAVIGTGHLSLELGGPRQFGPHGPDPEFDARAVRWIADGDIDGCLSSVTLDSLHAPGNATHGFMDFMLMMGIAGHTKADYADNLDLFHTMEAYFAWYPEPDLLVGPPLASKGALL</sequence>
<dbReference type="InterPro" id="IPR004183">
    <property type="entry name" value="Xdiol_dOase_suB"/>
</dbReference>
<keyword evidence="2" id="KW-0223">Dioxygenase</keyword>
<dbReference type="Gene3D" id="3.40.830.10">
    <property type="entry name" value="LigB-like"/>
    <property type="match status" value="1"/>
</dbReference>
<protein>
    <submittedName>
        <fullName evidence="2">Protocatechuate 4,5-dioxygenase, beta chain</fullName>
    </submittedName>
</protein>